<evidence type="ECO:0000313" key="3">
    <source>
        <dbReference type="Proteomes" id="UP001151760"/>
    </source>
</evidence>
<sequence>MFESGSYRSQPEHTALYEALDCENMEEFVEATSKPPLMSLAWKTSDIREAPSSSSKQKTVTQSEQPIDDVLIPDDAHISDSKDTGEANLPKIKTRPDWLKLANDNSNACKDPEENKLIRKIGDMGSFIKWYCKQIGKSKLNKADLEGPAFKVVKPSHKNNISLQFHMEECHMLFTDQIDLVNPEGNRFMPDVSKPLPLGGPPGQVTIQPQYFFNKDLEYLVSCDKDRRNALSISKLKAAYYPDFGLEELVPSLWIESEHEYDISAAYVRSHMRILSVVTLKTFLRYGYTYLKEIVLRRADYKEYKISEADFKNLHPNDFEDFWDASDFLFKEDYTIFHKPRAVIYRDRNNQKKMMRESEVHKFSDGTLKRILEKLDHMVKDFVLFKFNPGMENIIWSEDDKRRSKDFIEVIERRLKIRRIFKNLESFISGRLRDVDYRLIQRTE</sequence>
<dbReference type="Proteomes" id="UP001151760">
    <property type="component" value="Unassembled WGS sequence"/>
</dbReference>
<feature type="compositionally biased region" description="Low complexity" evidence="1">
    <location>
        <begin position="52"/>
        <end position="63"/>
    </location>
</feature>
<evidence type="ECO:0000313" key="2">
    <source>
        <dbReference type="EMBL" id="GJT97539.1"/>
    </source>
</evidence>
<reference evidence="2" key="2">
    <citation type="submission" date="2022-01" db="EMBL/GenBank/DDBJ databases">
        <authorList>
            <person name="Yamashiro T."/>
            <person name="Shiraishi A."/>
            <person name="Satake H."/>
            <person name="Nakayama K."/>
        </authorList>
    </citation>
    <scope>NUCLEOTIDE SEQUENCE</scope>
</reference>
<accession>A0ABQ5IBL9</accession>
<gene>
    <name evidence="2" type="ORF">Tco_1093057</name>
</gene>
<name>A0ABQ5IBL9_9ASTR</name>
<protein>
    <submittedName>
        <fullName evidence="2">Uncharacterized protein</fullName>
    </submittedName>
</protein>
<reference evidence="2" key="1">
    <citation type="journal article" date="2022" name="Int. J. Mol. Sci.">
        <title>Draft Genome of Tanacetum Coccineum: Genomic Comparison of Closely Related Tanacetum-Family Plants.</title>
        <authorList>
            <person name="Yamashiro T."/>
            <person name="Shiraishi A."/>
            <person name="Nakayama K."/>
            <person name="Satake H."/>
        </authorList>
    </citation>
    <scope>NUCLEOTIDE SEQUENCE</scope>
</reference>
<keyword evidence="3" id="KW-1185">Reference proteome</keyword>
<proteinExistence type="predicted"/>
<feature type="region of interest" description="Disordered" evidence="1">
    <location>
        <begin position="48"/>
        <end position="69"/>
    </location>
</feature>
<comment type="caution">
    <text evidence="2">The sequence shown here is derived from an EMBL/GenBank/DDBJ whole genome shotgun (WGS) entry which is preliminary data.</text>
</comment>
<evidence type="ECO:0000256" key="1">
    <source>
        <dbReference type="SAM" id="MobiDB-lite"/>
    </source>
</evidence>
<organism evidence="2 3">
    <name type="scientific">Tanacetum coccineum</name>
    <dbReference type="NCBI Taxonomy" id="301880"/>
    <lineage>
        <taxon>Eukaryota</taxon>
        <taxon>Viridiplantae</taxon>
        <taxon>Streptophyta</taxon>
        <taxon>Embryophyta</taxon>
        <taxon>Tracheophyta</taxon>
        <taxon>Spermatophyta</taxon>
        <taxon>Magnoliopsida</taxon>
        <taxon>eudicotyledons</taxon>
        <taxon>Gunneridae</taxon>
        <taxon>Pentapetalae</taxon>
        <taxon>asterids</taxon>
        <taxon>campanulids</taxon>
        <taxon>Asterales</taxon>
        <taxon>Asteraceae</taxon>
        <taxon>Asteroideae</taxon>
        <taxon>Anthemideae</taxon>
        <taxon>Anthemidinae</taxon>
        <taxon>Tanacetum</taxon>
    </lineage>
</organism>
<dbReference type="EMBL" id="BQNB010020588">
    <property type="protein sequence ID" value="GJT97539.1"/>
    <property type="molecule type" value="Genomic_DNA"/>
</dbReference>